<feature type="compositionally biased region" description="Low complexity" evidence="1">
    <location>
        <begin position="84"/>
        <end position="108"/>
    </location>
</feature>
<protein>
    <submittedName>
        <fullName evidence="2">Uncharacterized protein</fullName>
    </submittedName>
</protein>
<dbReference type="Proteomes" id="UP000054477">
    <property type="component" value="Unassembled WGS sequence"/>
</dbReference>
<evidence type="ECO:0000313" key="2">
    <source>
        <dbReference type="EMBL" id="KIJ96036.1"/>
    </source>
</evidence>
<feature type="region of interest" description="Disordered" evidence="1">
    <location>
        <begin position="145"/>
        <end position="178"/>
    </location>
</feature>
<name>A0A0C9XEE2_9AGAR</name>
<organism evidence="2 3">
    <name type="scientific">Laccaria amethystina LaAM-08-1</name>
    <dbReference type="NCBI Taxonomy" id="1095629"/>
    <lineage>
        <taxon>Eukaryota</taxon>
        <taxon>Fungi</taxon>
        <taxon>Dikarya</taxon>
        <taxon>Basidiomycota</taxon>
        <taxon>Agaricomycotina</taxon>
        <taxon>Agaricomycetes</taxon>
        <taxon>Agaricomycetidae</taxon>
        <taxon>Agaricales</taxon>
        <taxon>Agaricineae</taxon>
        <taxon>Hydnangiaceae</taxon>
        <taxon>Laccaria</taxon>
    </lineage>
</organism>
<proteinExistence type="predicted"/>
<reference evidence="2 3" key="1">
    <citation type="submission" date="2014-04" db="EMBL/GenBank/DDBJ databases">
        <authorList>
            <consortium name="DOE Joint Genome Institute"/>
            <person name="Kuo A."/>
            <person name="Kohler A."/>
            <person name="Nagy L.G."/>
            <person name="Floudas D."/>
            <person name="Copeland A."/>
            <person name="Barry K.W."/>
            <person name="Cichocki N."/>
            <person name="Veneault-Fourrey C."/>
            <person name="LaButti K."/>
            <person name="Lindquist E.A."/>
            <person name="Lipzen A."/>
            <person name="Lundell T."/>
            <person name="Morin E."/>
            <person name="Murat C."/>
            <person name="Sun H."/>
            <person name="Tunlid A."/>
            <person name="Henrissat B."/>
            <person name="Grigoriev I.V."/>
            <person name="Hibbett D.S."/>
            <person name="Martin F."/>
            <person name="Nordberg H.P."/>
            <person name="Cantor M.N."/>
            <person name="Hua S.X."/>
        </authorList>
    </citation>
    <scope>NUCLEOTIDE SEQUENCE [LARGE SCALE GENOMIC DNA]</scope>
    <source>
        <strain evidence="2 3">LaAM-08-1</strain>
    </source>
</reference>
<sequence>MLLRALRKLSSRARCIRHSSRPLNPATSSPVTCTCICTCPPLVKQELELGVQVEAGERFASLASLWEVSLDGDVASESLEVSSSHGVVSSSSPEVSSSSSSPNAFSSSHNAITSSPSPIVFPSLHIRIPTPLHADARTLILTFTPTTKTPNFSNSPNKTKPPNPSSTTPNQTPPLTTRPLLSKVYQTRRFSSRSVQWRRTLIDQILASPVVGSIGLAEVGGSMGMESITEDVGPSSTAALPALGPGETNAQGITEATVAQLLYDASQYNFGKIAICVVISQWVDGTGNKGKDKDGKALLASMSRKGMSLEGGIKAQSLTIKIQEALAV</sequence>
<gene>
    <name evidence="2" type="ORF">K443DRAFT_10915</name>
</gene>
<accession>A0A0C9XEE2</accession>
<feature type="compositionally biased region" description="Low complexity" evidence="1">
    <location>
        <begin position="165"/>
        <end position="178"/>
    </location>
</feature>
<dbReference type="EMBL" id="KN838734">
    <property type="protein sequence ID" value="KIJ96036.1"/>
    <property type="molecule type" value="Genomic_DNA"/>
</dbReference>
<dbReference type="HOGENOM" id="CLU_847488_0_0_1"/>
<feature type="compositionally biased region" description="Low complexity" evidence="1">
    <location>
        <begin position="145"/>
        <end position="158"/>
    </location>
</feature>
<dbReference type="AlphaFoldDB" id="A0A0C9XEE2"/>
<reference evidence="3" key="2">
    <citation type="submission" date="2015-01" db="EMBL/GenBank/DDBJ databases">
        <title>Evolutionary Origins and Diversification of the Mycorrhizal Mutualists.</title>
        <authorList>
            <consortium name="DOE Joint Genome Institute"/>
            <consortium name="Mycorrhizal Genomics Consortium"/>
            <person name="Kohler A."/>
            <person name="Kuo A."/>
            <person name="Nagy L.G."/>
            <person name="Floudas D."/>
            <person name="Copeland A."/>
            <person name="Barry K.W."/>
            <person name="Cichocki N."/>
            <person name="Veneault-Fourrey C."/>
            <person name="LaButti K."/>
            <person name="Lindquist E.A."/>
            <person name="Lipzen A."/>
            <person name="Lundell T."/>
            <person name="Morin E."/>
            <person name="Murat C."/>
            <person name="Riley R."/>
            <person name="Ohm R."/>
            <person name="Sun H."/>
            <person name="Tunlid A."/>
            <person name="Henrissat B."/>
            <person name="Grigoriev I.V."/>
            <person name="Hibbett D.S."/>
            <person name="Martin F."/>
        </authorList>
    </citation>
    <scope>NUCLEOTIDE SEQUENCE [LARGE SCALE GENOMIC DNA]</scope>
    <source>
        <strain evidence="3">LaAM-08-1</strain>
    </source>
</reference>
<feature type="region of interest" description="Disordered" evidence="1">
    <location>
        <begin position="84"/>
        <end position="109"/>
    </location>
</feature>
<evidence type="ECO:0000313" key="3">
    <source>
        <dbReference type="Proteomes" id="UP000054477"/>
    </source>
</evidence>
<keyword evidence="3" id="KW-1185">Reference proteome</keyword>
<evidence type="ECO:0000256" key="1">
    <source>
        <dbReference type="SAM" id="MobiDB-lite"/>
    </source>
</evidence>